<protein>
    <recommendedName>
        <fullName evidence="3">Histidine kinase</fullName>
    </recommendedName>
</protein>
<comment type="caution">
    <text evidence="1">The sequence shown here is derived from an EMBL/GenBank/DDBJ whole genome shotgun (WGS) entry which is preliminary data.</text>
</comment>
<proteinExistence type="predicted"/>
<reference evidence="1 2" key="1">
    <citation type="submission" date="2014-05" db="EMBL/GenBank/DDBJ databases">
        <title>Draft Genome Sequence of Kitasatospora cheerisanensis KCTC 2395.</title>
        <authorList>
            <person name="Nam D.H."/>
        </authorList>
    </citation>
    <scope>NUCLEOTIDE SEQUENCE [LARGE SCALE GENOMIC DNA]</scope>
    <source>
        <strain evidence="1 2">KCTC 2395</strain>
    </source>
</reference>
<accession>A0A066YZK5</accession>
<keyword evidence="2" id="KW-1185">Reference proteome</keyword>
<evidence type="ECO:0000313" key="1">
    <source>
        <dbReference type="EMBL" id="KDN85424.1"/>
    </source>
</evidence>
<organism evidence="1 2">
    <name type="scientific">Kitasatospora cheerisanensis KCTC 2395</name>
    <dbReference type="NCBI Taxonomy" id="1348663"/>
    <lineage>
        <taxon>Bacteria</taxon>
        <taxon>Bacillati</taxon>
        <taxon>Actinomycetota</taxon>
        <taxon>Actinomycetes</taxon>
        <taxon>Kitasatosporales</taxon>
        <taxon>Streptomycetaceae</taxon>
        <taxon>Kitasatospora</taxon>
    </lineage>
</organism>
<dbReference type="AlphaFoldDB" id="A0A066YZK5"/>
<dbReference type="HOGENOM" id="CLU_3328892_0_0_11"/>
<sequence>MGGTVTAEDTPGGGLTMVVSLPAVDLNDHADNGKAGPA</sequence>
<dbReference type="PATRIC" id="fig|1348663.4.peg.2720"/>
<dbReference type="EMBL" id="JNBY01000084">
    <property type="protein sequence ID" value="KDN85424.1"/>
    <property type="molecule type" value="Genomic_DNA"/>
</dbReference>
<evidence type="ECO:0000313" key="2">
    <source>
        <dbReference type="Proteomes" id="UP000027178"/>
    </source>
</evidence>
<gene>
    <name evidence="1" type="ORF">KCH_28200</name>
</gene>
<dbReference type="Proteomes" id="UP000027178">
    <property type="component" value="Unassembled WGS sequence"/>
</dbReference>
<evidence type="ECO:0008006" key="3">
    <source>
        <dbReference type="Google" id="ProtNLM"/>
    </source>
</evidence>
<name>A0A066YZK5_9ACTN</name>